<evidence type="ECO:0000313" key="3">
    <source>
        <dbReference type="EMBL" id="QIS15581.1"/>
    </source>
</evidence>
<dbReference type="GO" id="GO:0003824">
    <property type="term" value="F:catalytic activity"/>
    <property type="evidence" value="ECO:0007669"/>
    <property type="project" value="InterPro"/>
</dbReference>
<gene>
    <name evidence="3" type="ORF">F5544_38800</name>
</gene>
<dbReference type="InterPro" id="IPR034436">
    <property type="entry name" value="NocN/NosN-like"/>
</dbReference>
<evidence type="ECO:0000313" key="4">
    <source>
        <dbReference type="Proteomes" id="UP000503540"/>
    </source>
</evidence>
<dbReference type="Pfam" id="PF04055">
    <property type="entry name" value="Radical_SAM"/>
    <property type="match status" value="1"/>
</dbReference>
<dbReference type="Gene3D" id="3.80.30.20">
    <property type="entry name" value="tm_1862 like domain"/>
    <property type="match status" value="1"/>
</dbReference>
<feature type="domain" description="Radical SAM core" evidence="2">
    <location>
        <begin position="32"/>
        <end position="274"/>
    </location>
</feature>
<protein>
    <recommendedName>
        <fullName evidence="1">Heme chaperone HemW</fullName>
    </recommendedName>
</protein>
<dbReference type="InterPro" id="IPR006638">
    <property type="entry name" value="Elp3/MiaA/NifB-like_rSAM"/>
</dbReference>
<keyword evidence="4" id="KW-1185">Reference proteome</keyword>
<dbReference type="PROSITE" id="PS51918">
    <property type="entry name" value="RADICAL_SAM"/>
    <property type="match status" value="1"/>
</dbReference>
<dbReference type="Proteomes" id="UP000503540">
    <property type="component" value="Chromosome"/>
</dbReference>
<dbReference type="AlphaFoldDB" id="A0A6G9YQY0"/>
<sequence length="426" mass="47406">MDSTMDRPSWKSKGIPMTSSLPAVVPDLPSSTADQRMLMIYVHIPFCHSKCTFCDWVQAIPTKDLLRKPGDSVRQNYIKALCREITERGAALTAAGNIPCVMYWGGGTASSLEPEESTAIMDAIRSAFDLSSVLEATIECSPDTVDEAKLRFYRELGFNRVSSGVQSFDNERLRKLGRRHSAEQADRIVYAAREAGFDDVTIDIMSGFPDQDIPELVATVDRALELPLSHLSLYSFRPTPGTFMRRTVSADGKRDYLRKQQVLFTEARNRIGARLEEYASGYFGKVSPFAAMYFQLRADTVGLGSGAISLVDQQFMMHRKGLIHQYIADPLGFDLAVPAGQDRVLISFIQAGLAMFDGILRQEWQISTGTELDEVLTRPTIAPLIELLRRRGLTEDDRGIRLDPKVAGLTLIELAFEMAMSQPEMG</sequence>
<proteinExistence type="predicted"/>
<dbReference type="InterPro" id="IPR007197">
    <property type="entry name" value="rSAM"/>
</dbReference>
<dbReference type="PANTHER" id="PTHR13932:SF5">
    <property type="entry name" value="RADICAL S-ADENOSYL METHIONINE DOMAIN-CONTAINING PROTEIN 1, MITOCHONDRIAL"/>
    <property type="match status" value="1"/>
</dbReference>
<dbReference type="EMBL" id="CP046172">
    <property type="protein sequence ID" value="QIS15581.1"/>
    <property type="molecule type" value="Genomic_DNA"/>
</dbReference>
<dbReference type="InterPro" id="IPR058240">
    <property type="entry name" value="rSAM_sf"/>
</dbReference>
<dbReference type="SFLD" id="SFLDG01122">
    <property type="entry name" value="methyltransferase_(class_C)"/>
    <property type="match status" value="1"/>
</dbReference>
<dbReference type="GO" id="GO:0006779">
    <property type="term" value="P:porphyrin-containing compound biosynthetic process"/>
    <property type="evidence" value="ECO:0007669"/>
    <property type="project" value="TreeGrafter"/>
</dbReference>
<dbReference type="SFLD" id="SFLDG01065">
    <property type="entry name" value="anaerobic_coproporphyrinogen-I"/>
    <property type="match status" value="1"/>
</dbReference>
<dbReference type="KEGG" id="nah:F5544_38800"/>
<dbReference type="SUPFAM" id="SSF102114">
    <property type="entry name" value="Radical SAM enzymes"/>
    <property type="match status" value="1"/>
</dbReference>
<dbReference type="GO" id="GO:0005737">
    <property type="term" value="C:cytoplasm"/>
    <property type="evidence" value="ECO:0007669"/>
    <property type="project" value="TreeGrafter"/>
</dbReference>
<evidence type="ECO:0000256" key="1">
    <source>
        <dbReference type="ARBA" id="ARBA00017228"/>
    </source>
</evidence>
<dbReference type="GO" id="GO:0051539">
    <property type="term" value="F:4 iron, 4 sulfur cluster binding"/>
    <property type="evidence" value="ECO:0007669"/>
    <property type="project" value="TreeGrafter"/>
</dbReference>
<accession>A0A6G9YQY0</accession>
<dbReference type="SFLD" id="SFLDS00029">
    <property type="entry name" value="Radical_SAM"/>
    <property type="match status" value="1"/>
</dbReference>
<evidence type="ECO:0000259" key="2">
    <source>
        <dbReference type="PROSITE" id="PS51918"/>
    </source>
</evidence>
<reference evidence="3 4" key="1">
    <citation type="journal article" date="2019" name="ACS Chem. Biol.">
        <title>Identification and Mobilization of a Cryptic Antibiotic Biosynthesis Gene Locus from a Human-Pathogenic Nocardia Isolate.</title>
        <authorList>
            <person name="Herisse M."/>
            <person name="Ishida K."/>
            <person name="Porter J.L."/>
            <person name="Howden B."/>
            <person name="Hertweck C."/>
            <person name="Stinear T.P."/>
            <person name="Pidot S.J."/>
        </authorList>
    </citation>
    <scope>NUCLEOTIDE SEQUENCE [LARGE SCALE GENOMIC DNA]</scope>
    <source>
        <strain evidence="3 4">AUSMDU00012717</strain>
    </source>
</reference>
<name>A0A6G9YQY0_9NOCA</name>
<dbReference type="InterPro" id="IPR023404">
    <property type="entry name" value="rSAM_horseshoe"/>
</dbReference>
<dbReference type="CDD" id="cd01335">
    <property type="entry name" value="Radical_SAM"/>
    <property type="match status" value="1"/>
</dbReference>
<dbReference type="SMART" id="SM00729">
    <property type="entry name" value="Elp3"/>
    <property type="match status" value="1"/>
</dbReference>
<dbReference type="InterPro" id="IPR034505">
    <property type="entry name" value="Coproporphyrinogen-III_oxidase"/>
</dbReference>
<dbReference type="PANTHER" id="PTHR13932">
    <property type="entry name" value="COPROPORPHYRINIGEN III OXIDASE"/>
    <property type="match status" value="1"/>
</dbReference>
<dbReference type="SFLD" id="SFLDF00434">
    <property type="entry name" value="3-methyl-2-indolic_acid_methyl"/>
    <property type="match status" value="1"/>
</dbReference>
<organism evidence="3 4">
    <name type="scientific">Nocardia arthritidis</name>
    <dbReference type="NCBI Taxonomy" id="228602"/>
    <lineage>
        <taxon>Bacteria</taxon>
        <taxon>Bacillati</taxon>
        <taxon>Actinomycetota</taxon>
        <taxon>Actinomycetes</taxon>
        <taxon>Mycobacteriales</taxon>
        <taxon>Nocardiaceae</taxon>
        <taxon>Nocardia</taxon>
    </lineage>
</organism>
<dbReference type="SFLD" id="SFLDG01082">
    <property type="entry name" value="B12-binding_domain_containing"/>
    <property type="match status" value="1"/>
</dbReference>